<organism evidence="3 4">
    <name type="scientific">Cyclotella atomus</name>
    <dbReference type="NCBI Taxonomy" id="382360"/>
    <lineage>
        <taxon>Eukaryota</taxon>
        <taxon>Sar</taxon>
        <taxon>Stramenopiles</taxon>
        <taxon>Ochrophyta</taxon>
        <taxon>Bacillariophyta</taxon>
        <taxon>Coscinodiscophyceae</taxon>
        <taxon>Thalassiosirophycidae</taxon>
        <taxon>Stephanodiscales</taxon>
        <taxon>Stephanodiscaceae</taxon>
        <taxon>Cyclotella</taxon>
    </lineage>
</organism>
<protein>
    <submittedName>
        <fullName evidence="3">Uncharacterized protein</fullName>
    </submittedName>
</protein>
<feature type="compositionally biased region" description="Low complexity" evidence="2">
    <location>
        <begin position="44"/>
        <end position="54"/>
    </location>
</feature>
<feature type="coiled-coil region" evidence="1">
    <location>
        <begin position="179"/>
        <end position="235"/>
    </location>
</feature>
<keyword evidence="4" id="KW-1185">Reference proteome</keyword>
<gene>
    <name evidence="3" type="ORF">ACHAWO_003696</name>
</gene>
<feature type="region of interest" description="Disordered" evidence="2">
    <location>
        <begin position="118"/>
        <end position="142"/>
    </location>
</feature>
<feature type="compositionally biased region" description="Basic and acidic residues" evidence="2">
    <location>
        <begin position="127"/>
        <end position="138"/>
    </location>
</feature>
<reference evidence="3 4" key="1">
    <citation type="submission" date="2024-10" db="EMBL/GenBank/DDBJ databases">
        <title>Updated reference genomes for cyclostephanoid diatoms.</title>
        <authorList>
            <person name="Roberts W.R."/>
            <person name="Alverson A.J."/>
        </authorList>
    </citation>
    <scope>NUCLEOTIDE SEQUENCE [LARGE SCALE GENOMIC DNA]</scope>
    <source>
        <strain evidence="3 4">AJA010-31</strain>
    </source>
</reference>
<proteinExistence type="predicted"/>
<evidence type="ECO:0000313" key="3">
    <source>
        <dbReference type="EMBL" id="KAL3797686.1"/>
    </source>
</evidence>
<feature type="coiled-coil region" evidence="1">
    <location>
        <begin position="75"/>
        <end position="109"/>
    </location>
</feature>
<comment type="caution">
    <text evidence="3">The sequence shown here is derived from an EMBL/GenBank/DDBJ whole genome shotgun (WGS) entry which is preliminary data.</text>
</comment>
<dbReference type="EMBL" id="JALLPJ020000244">
    <property type="protein sequence ID" value="KAL3797686.1"/>
    <property type="molecule type" value="Genomic_DNA"/>
</dbReference>
<keyword evidence="1" id="KW-0175">Coiled coil</keyword>
<accession>A0ABD3QD49</accession>
<sequence>MGIEEQTMDDPSEHQDDVPDQPKQSQQRVMPEKKRPFVRTLNPSKKAAADSSAAVEAPTEPRIISTRLAARKPTNAELTVQLKRKHQELLEVNKELEIKNKQVATLTRKSASFAEATQHARAALRQPKSDSKASDMAHKKMLQAIQQHAEATINDASSHHEAQRQKEEECRKREAVSFQRKLEKEATRREREYKAEQNRLKAQLKAEHNRRVKELEDANAAAKATIKEKDKLIQRLSQLSTHHTELASTMMAEQRKQQFIDEVNLKTAAAISKVRKSSAAQVTKMKEVVKEKDQLIGGIHELAEGVALEFSTLKQSSKAEAESLKKTADSRLVNLQKYKQRESLLCESLDSVKETFEDKLAEAQNLEKDTTMHWTY</sequence>
<feature type="compositionally biased region" description="Acidic residues" evidence="2">
    <location>
        <begin position="1"/>
        <end position="10"/>
    </location>
</feature>
<name>A0ABD3QD49_9STRA</name>
<dbReference type="Proteomes" id="UP001530400">
    <property type="component" value="Unassembled WGS sequence"/>
</dbReference>
<evidence type="ECO:0000256" key="2">
    <source>
        <dbReference type="SAM" id="MobiDB-lite"/>
    </source>
</evidence>
<feature type="region of interest" description="Disordered" evidence="2">
    <location>
        <begin position="154"/>
        <end position="179"/>
    </location>
</feature>
<feature type="region of interest" description="Disordered" evidence="2">
    <location>
        <begin position="1"/>
        <end position="75"/>
    </location>
</feature>
<evidence type="ECO:0000313" key="4">
    <source>
        <dbReference type="Proteomes" id="UP001530400"/>
    </source>
</evidence>
<feature type="compositionally biased region" description="Basic and acidic residues" evidence="2">
    <location>
        <begin position="157"/>
        <end position="179"/>
    </location>
</feature>
<evidence type="ECO:0000256" key="1">
    <source>
        <dbReference type="SAM" id="Coils"/>
    </source>
</evidence>
<dbReference type="AlphaFoldDB" id="A0ABD3QD49"/>